<accession>A0ABD6BBS1</accession>
<dbReference type="GO" id="GO:0016787">
    <property type="term" value="F:hydrolase activity"/>
    <property type="evidence" value="ECO:0007669"/>
    <property type="project" value="UniProtKB-KW"/>
</dbReference>
<dbReference type="AlphaFoldDB" id="A0ABD6BBS1"/>
<proteinExistence type="predicted"/>
<dbReference type="SUPFAM" id="SSF53474">
    <property type="entry name" value="alpha/beta-Hydrolases"/>
    <property type="match status" value="1"/>
</dbReference>
<gene>
    <name evidence="1" type="ORF">ACFR99_01120</name>
</gene>
<name>A0ABD6BBS1_9EURY</name>
<dbReference type="Proteomes" id="UP001597076">
    <property type="component" value="Unassembled WGS sequence"/>
</dbReference>
<comment type="caution">
    <text evidence="1">The sequence shown here is derived from an EMBL/GenBank/DDBJ whole genome shotgun (WGS) entry which is preliminary data.</text>
</comment>
<keyword evidence="1" id="KW-0378">Hydrolase</keyword>
<evidence type="ECO:0000313" key="2">
    <source>
        <dbReference type="Proteomes" id="UP001597076"/>
    </source>
</evidence>
<dbReference type="InterPro" id="IPR029058">
    <property type="entry name" value="AB_hydrolase_fold"/>
</dbReference>
<keyword evidence="2" id="KW-1185">Reference proteome</keyword>
<dbReference type="EMBL" id="JBHUDI010000001">
    <property type="protein sequence ID" value="MFD1562174.1"/>
    <property type="molecule type" value="Genomic_DNA"/>
</dbReference>
<evidence type="ECO:0000313" key="1">
    <source>
        <dbReference type="EMBL" id="MFD1562174.1"/>
    </source>
</evidence>
<protein>
    <submittedName>
        <fullName evidence="1">Alpha/beta fold hydrolase</fullName>
    </submittedName>
</protein>
<organism evidence="1 2">
    <name type="scientific">Haloarchaeobius amylolyticus</name>
    <dbReference type="NCBI Taxonomy" id="1198296"/>
    <lineage>
        <taxon>Archaea</taxon>
        <taxon>Methanobacteriati</taxon>
        <taxon>Methanobacteriota</taxon>
        <taxon>Stenosarchaea group</taxon>
        <taxon>Halobacteria</taxon>
        <taxon>Halobacteriales</taxon>
        <taxon>Halorubellaceae</taxon>
        <taxon>Haloarchaeobius</taxon>
    </lineage>
</organism>
<dbReference type="RefSeq" id="WP_390283496.1">
    <property type="nucleotide sequence ID" value="NZ_JBHUDI010000001.1"/>
</dbReference>
<dbReference type="Gene3D" id="3.40.50.1820">
    <property type="entry name" value="alpha/beta hydrolase"/>
    <property type="match status" value="1"/>
</dbReference>
<reference evidence="1 2" key="1">
    <citation type="journal article" date="2019" name="Int. J. Syst. Evol. Microbiol.">
        <title>The Global Catalogue of Microorganisms (GCM) 10K type strain sequencing project: providing services to taxonomists for standard genome sequencing and annotation.</title>
        <authorList>
            <consortium name="The Broad Institute Genomics Platform"/>
            <consortium name="The Broad Institute Genome Sequencing Center for Infectious Disease"/>
            <person name="Wu L."/>
            <person name="Ma J."/>
        </authorList>
    </citation>
    <scope>NUCLEOTIDE SEQUENCE [LARGE SCALE GENOMIC DNA]</scope>
    <source>
        <strain evidence="1 2">CGMCC 1.12230</strain>
    </source>
</reference>
<sequence>MDEGEEAEQSFTDVMALLDNGKEGEALVLFLQDVVHLLPEEFDLLRASPYWQDQVKLMQTVPLEMQAVARYEFEPAQFENMTTPALLLGGSESSQPFREGIDLLDDMHPNSEVAIMDGGGHIRLATAPEQFLDEVLGFIREPN</sequence>